<evidence type="ECO:0000313" key="1">
    <source>
        <dbReference type="EMBL" id="ESZ94896.1"/>
    </source>
</evidence>
<evidence type="ECO:0000313" key="2">
    <source>
        <dbReference type="Proteomes" id="UP000019487"/>
    </source>
</evidence>
<evidence type="ECO:0008006" key="3">
    <source>
        <dbReference type="Google" id="ProtNLM"/>
    </source>
</evidence>
<dbReference type="EMBL" id="AYSA01000219">
    <property type="protein sequence ID" value="ESZ94896.1"/>
    <property type="molecule type" value="Genomic_DNA"/>
</dbReference>
<organism evidence="1 2">
    <name type="scientific">Sclerotinia borealis (strain F-4128)</name>
    <dbReference type="NCBI Taxonomy" id="1432307"/>
    <lineage>
        <taxon>Eukaryota</taxon>
        <taxon>Fungi</taxon>
        <taxon>Dikarya</taxon>
        <taxon>Ascomycota</taxon>
        <taxon>Pezizomycotina</taxon>
        <taxon>Leotiomycetes</taxon>
        <taxon>Helotiales</taxon>
        <taxon>Sclerotiniaceae</taxon>
        <taxon>Sclerotinia</taxon>
    </lineage>
</organism>
<name>W9CGB5_SCLBF</name>
<comment type="caution">
    <text evidence="1">The sequence shown here is derived from an EMBL/GenBank/DDBJ whole genome shotgun (WGS) entry which is preliminary data.</text>
</comment>
<gene>
    <name evidence="1" type="ORF">SBOR_4688</name>
</gene>
<dbReference type="Proteomes" id="UP000019487">
    <property type="component" value="Unassembled WGS sequence"/>
</dbReference>
<dbReference type="AlphaFoldDB" id="W9CGB5"/>
<proteinExistence type="predicted"/>
<reference evidence="1 2" key="1">
    <citation type="journal article" date="2014" name="Genome Announc.">
        <title>Draft genome sequence of Sclerotinia borealis, a psychrophilic plant pathogenic fungus.</title>
        <authorList>
            <person name="Mardanov A.V."/>
            <person name="Beletsky A.V."/>
            <person name="Kadnikov V.V."/>
            <person name="Ignatov A.N."/>
            <person name="Ravin N.V."/>
        </authorList>
    </citation>
    <scope>NUCLEOTIDE SEQUENCE [LARGE SCALE GENOMIC DNA]</scope>
    <source>
        <strain evidence="2">F-4157</strain>
    </source>
</reference>
<dbReference type="HOGENOM" id="CLU_1066202_0_0_1"/>
<keyword evidence="2" id="KW-1185">Reference proteome</keyword>
<protein>
    <recommendedName>
        <fullName evidence="3">BTB domain-containing protein</fullName>
    </recommendedName>
</protein>
<sequence>MESQTQNLETRWSSTASNKTVSFNTGCNAEDYLLEDSGYGSEIMNLFDGEHPKTGGLREGKEFVGIDINGESDGNHSFMKDFLFRRIPNLLDIISETNNESFIKLGTRTSDFQIDGLRLKSFDSILYWIFHDKMPPNLPQPSEHGWDPALLWYFAAELELPELQDLIMDAWRRVESKPGMVEDPAVYYLYVQKNFDAGPQGDYLQARLQSLRTNMRSKVFTYKELVRSLGEKKERTASSHTASCQLRISDAEDKFVSVRST</sequence>
<accession>W9CGB5</accession>